<dbReference type="EMBL" id="CAJOBF010002666">
    <property type="protein sequence ID" value="CAF4049013.1"/>
    <property type="molecule type" value="Genomic_DNA"/>
</dbReference>
<dbReference type="AlphaFoldDB" id="A0A819RNB5"/>
<evidence type="ECO:0000313" key="2">
    <source>
        <dbReference type="Proteomes" id="UP000663842"/>
    </source>
</evidence>
<dbReference type="InterPro" id="IPR012340">
    <property type="entry name" value="NA-bd_OB-fold"/>
</dbReference>
<dbReference type="SUPFAM" id="SSF50249">
    <property type="entry name" value="Nucleic acid-binding proteins"/>
    <property type="match status" value="2"/>
</dbReference>
<evidence type="ECO:0000313" key="1">
    <source>
        <dbReference type="EMBL" id="CAF4049013.1"/>
    </source>
</evidence>
<reference evidence="1" key="1">
    <citation type="submission" date="2021-02" db="EMBL/GenBank/DDBJ databases">
        <authorList>
            <person name="Nowell W R."/>
        </authorList>
    </citation>
    <scope>NUCLEOTIDE SEQUENCE</scope>
</reference>
<accession>A0A819RNB5</accession>
<organism evidence="1 2">
    <name type="scientific">Rotaria magnacalcarata</name>
    <dbReference type="NCBI Taxonomy" id="392030"/>
    <lineage>
        <taxon>Eukaryota</taxon>
        <taxon>Metazoa</taxon>
        <taxon>Spiralia</taxon>
        <taxon>Gnathifera</taxon>
        <taxon>Rotifera</taxon>
        <taxon>Eurotatoria</taxon>
        <taxon>Bdelloidea</taxon>
        <taxon>Philodinida</taxon>
        <taxon>Philodinidae</taxon>
        <taxon>Rotaria</taxon>
    </lineage>
</organism>
<gene>
    <name evidence="1" type="ORF">UXM345_LOCUS19096</name>
</gene>
<dbReference type="Pfam" id="PF13148">
    <property type="entry name" value="DUF3987"/>
    <property type="match status" value="1"/>
</dbReference>
<sequence>MSFTVLNKNLRKYDDRTLSDLLRTGLLDAADVEIDIEKCIEPELIQWLMNYDYDTSAQPIGIFFTLLTVLAHAVHNITILQWNKIRKNLNIYSLYWESALIQSTDVLVLQDEIDGTLNNMGFYSTGGNDGRQLLCSLWEGLDDNKRTKSYRQNIRRAHLTLCGASTGKSFTPLIRECLDDLPTDGVIDRCLILVVPYARFTRDLLKPTDLRKPTISQILMCASILQQRELLFDDDAYNTINAYTDDLTHRAAIFYRTSSQFTSYLAKQPAQVIKLCGLMTIIHIVVTVLTRININLSHDTDHGLTLALYNEIKVLIQQTVPYVITNDNVPQIRLTGDPLQKHIMREILMMRNLIIMTNAIFSIPGKKNLLQKNQHIYISLGLNHVHRLLVKNALQQLVIEHLILADYYVLTSTNRPIFCYIKVVPKTNDLADQNIFVQKLEKHNISFEEYMILNNSYTLSKGSRLHQSAIKILSMPPYVALCGGPYDHHLPFEDQSIIHNHRQSDSYTSNIHTTQHHIPPQRSAHLSNRQLLQRTSTLNTRNKRSISTALIESNTLITNLERLNVMLTRNTERNALQNTYSISSISSQEMFQPILHPTDDRVPRVTNSSEQQTNITTTVNLLSYASRRCKFFKAGDPTSFHTTSKTRKYTGSFVEHETEQIFHSSTLSTGTFHPHSIQYPDQIFLSAVSDNILENTNNDIIHSTDDNNQQASDINNPEAPNIIIETNDSIDPQQNNIESIEIASEIPSNSTNVSSTPQIQRLINEYFPSEDNPFEEINSLNESSLNFRIRCKTIYKSQIRSFGTSSKVFDAIVCDLSGEIKVVAFNEDVDRLYNSVTLNQLITIQNGKIQRTNEVYRSPYSLYEIRPISTSTIDPYVNHTFNPIMKITKVELREISQKLHGVNVDVEGVVIMDRGIVTTTSPMTGTTMIRRSFKIKDETNAVNVTIWNDKNDNIPEDLMNRTVRIRNGKTNHYNDYVSINVSGQTIIEYY</sequence>
<comment type="caution">
    <text evidence="1">The sequence shown here is derived from an EMBL/GenBank/DDBJ whole genome shotgun (WGS) entry which is preliminary data.</text>
</comment>
<protein>
    <recommendedName>
        <fullName evidence="3">Replication protein A OB domain-containing protein</fullName>
    </recommendedName>
</protein>
<dbReference type="InterPro" id="IPR025048">
    <property type="entry name" value="DUF3987"/>
</dbReference>
<proteinExistence type="predicted"/>
<dbReference type="Gene3D" id="2.40.50.140">
    <property type="entry name" value="Nucleic acid-binding proteins"/>
    <property type="match status" value="2"/>
</dbReference>
<evidence type="ECO:0008006" key="3">
    <source>
        <dbReference type="Google" id="ProtNLM"/>
    </source>
</evidence>
<dbReference type="Proteomes" id="UP000663842">
    <property type="component" value="Unassembled WGS sequence"/>
</dbReference>
<name>A0A819RNB5_9BILA</name>